<keyword evidence="2" id="KW-0479">Metal-binding</keyword>
<sequence>MIADFIRYTEVADGIIIKIFLEAKRSLPEAETLFSHVLNAQHIWASRINGLKPSFLTWDLQPVSVFEEMHVSNIAQLKEILAKDDLGRTVSYTTQAGDSLVNTVGDIILHAANHSIYHRAQVVSLFKQNNIKPPVTDLIALKRQGLL</sequence>
<reference evidence="4" key="1">
    <citation type="journal article" date="2019" name="Int. J. Syst. Evol. Microbiol.">
        <title>The Global Catalogue of Microorganisms (GCM) 10K type strain sequencing project: providing services to taxonomists for standard genome sequencing and annotation.</title>
        <authorList>
            <consortium name="The Broad Institute Genomics Platform"/>
            <consortium name="The Broad Institute Genome Sequencing Center for Infectious Disease"/>
            <person name="Wu L."/>
            <person name="Ma J."/>
        </authorList>
    </citation>
    <scope>NUCLEOTIDE SEQUENCE [LARGE SCALE GENOMIC DNA]</scope>
    <source>
        <strain evidence="4">KCTC 42217</strain>
    </source>
</reference>
<organism evidence="3 4">
    <name type="scientific">Paradesertivirga mongoliensis</name>
    <dbReference type="NCBI Taxonomy" id="2100740"/>
    <lineage>
        <taxon>Bacteria</taxon>
        <taxon>Pseudomonadati</taxon>
        <taxon>Bacteroidota</taxon>
        <taxon>Sphingobacteriia</taxon>
        <taxon>Sphingobacteriales</taxon>
        <taxon>Sphingobacteriaceae</taxon>
        <taxon>Paradesertivirga</taxon>
    </lineage>
</organism>
<dbReference type="EMBL" id="JBHUHZ010000001">
    <property type="protein sequence ID" value="MFD2162512.1"/>
    <property type="molecule type" value="Genomic_DNA"/>
</dbReference>
<dbReference type="InterPro" id="IPR034660">
    <property type="entry name" value="DinB/YfiT-like"/>
</dbReference>
<dbReference type="Proteomes" id="UP001597387">
    <property type="component" value="Unassembled WGS sequence"/>
</dbReference>
<dbReference type="Gene3D" id="1.20.120.450">
    <property type="entry name" value="dinb family like domain"/>
    <property type="match status" value="1"/>
</dbReference>
<evidence type="ECO:0000256" key="1">
    <source>
        <dbReference type="ARBA" id="ARBA00008635"/>
    </source>
</evidence>
<keyword evidence="4" id="KW-1185">Reference proteome</keyword>
<dbReference type="InterPro" id="IPR007837">
    <property type="entry name" value="DinB"/>
</dbReference>
<comment type="similarity">
    <text evidence="1">Belongs to the DinB family.</text>
</comment>
<protein>
    <submittedName>
        <fullName evidence="3">DinB family protein</fullName>
    </submittedName>
</protein>
<accession>A0ABW4ZKW4</accession>
<name>A0ABW4ZKW4_9SPHI</name>
<comment type="caution">
    <text evidence="3">The sequence shown here is derived from an EMBL/GenBank/DDBJ whole genome shotgun (WGS) entry which is preliminary data.</text>
</comment>
<dbReference type="Pfam" id="PF05163">
    <property type="entry name" value="DinB"/>
    <property type="match status" value="1"/>
</dbReference>
<proteinExistence type="inferred from homology"/>
<gene>
    <name evidence="3" type="ORF">ACFSJU_08910</name>
</gene>
<evidence type="ECO:0000256" key="2">
    <source>
        <dbReference type="ARBA" id="ARBA00022723"/>
    </source>
</evidence>
<dbReference type="SUPFAM" id="SSF109854">
    <property type="entry name" value="DinB/YfiT-like putative metalloenzymes"/>
    <property type="match status" value="1"/>
</dbReference>
<dbReference type="RefSeq" id="WP_255903462.1">
    <property type="nucleotide sequence ID" value="NZ_JAFMZO010000003.1"/>
</dbReference>
<evidence type="ECO:0000313" key="3">
    <source>
        <dbReference type="EMBL" id="MFD2162512.1"/>
    </source>
</evidence>
<evidence type="ECO:0000313" key="4">
    <source>
        <dbReference type="Proteomes" id="UP001597387"/>
    </source>
</evidence>